<sequence length="193" mass="22109">MLKPDYPIETVRLTLRPFAATDLDDLYAYHRDPEVARYLYWEPRDRGQSREALDARIGQYLLEKQGNSLILAVVWRETGRVAGEVNLEWLSEEHRQGEVGFVLNPEYQGRGVATEAGEAMLRLGFEGLGLHRIIARCDARNHASAAVMRRLGMRQEAHFVHNEIFKGEWGEELVFAMLADEWERRRGSAATPS</sequence>
<dbReference type="Gene3D" id="3.40.630.30">
    <property type="match status" value="1"/>
</dbReference>
<organism evidence="2 3">
    <name type="scientific">Phytoactinopolyspora alkaliphila</name>
    <dbReference type="NCBI Taxonomy" id="1783498"/>
    <lineage>
        <taxon>Bacteria</taxon>
        <taxon>Bacillati</taxon>
        <taxon>Actinomycetota</taxon>
        <taxon>Actinomycetes</taxon>
        <taxon>Jiangellales</taxon>
        <taxon>Jiangellaceae</taxon>
        <taxon>Phytoactinopolyspora</taxon>
    </lineage>
</organism>
<dbReference type="InterPro" id="IPR051908">
    <property type="entry name" value="Ribosomal_N-acetyltransferase"/>
</dbReference>
<dbReference type="Proteomes" id="UP000469185">
    <property type="component" value="Unassembled WGS sequence"/>
</dbReference>
<dbReference type="GO" id="GO:0008999">
    <property type="term" value="F:protein-N-terminal-alanine acetyltransferase activity"/>
    <property type="evidence" value="ECO:0007669"/>
    <property type="project" value="TreeGrafter"/>
</dbReference>
<dbReference type="InterPro" id="IPR000182">
    <property type="entry name" value="GNAT_dom"/>
</dbReference>
<dbReference type="AlphaFoldDB" id="A0A6N9YKY6"/>
<dbReference type="InterPro" id="IPR016181">
    <property type="entry name" value="Acyl_CoA_acyltransferase"/>
</dbReference>
<comment type="caution">
    <text evidence="2">The sequence shown here is derived from an EMBL/GenBank/DDBJ whole genome shotgun (WGS) entry which is preliminary data.</text>
</comment>
<protein>
    <submittedName>
        <fullName evidence="2">GNAT family N-acetyltransferase</fullName>
    </submittedName>
</protein>
<reference evidence="2 3" key="1">
    <citation type="submission" date="2020-02" db="EMBL/GenBank/DDBJ databases">
        <authorList>
            <person name="Li X.-J."/>
            <person name="Feng X.-M."/>
        </authorList>
    </citation>
    <scope>NUCLEOTIDE SEQUENCE [LARGE SCALE GENOMIC DNA]</scope>
    <source>
        <strain evidence="2 3">CGMCC 4.7225</strain>
    </source>
</reference>
<dbReference type="PANTHER" id="PTHR43441">
    <property type="entry name" value="RIBOSOMAL-PROTEIN-SERINE ACETYLTRANSFERASE"/>
    <property type="match status" value="1"/>
</dbReference>
<dbReference type="PROSITE" id="PS51186">
    <property type="entry name" value="GNAT"/>
    <property type="match status" value="1"/>
</dbReference>
<dbReference type="PANTHER" id="PTHR43441:SF11">
    <property type="entry name" value="RIBOSOMAL-PROTEIN-SERINE ACETYLTRANSFERASE"/>
    <property type="match status" value="1"/>
</dbReference>
<proteinExistence type="predicted"/>
<keyword evidence="3" id="KW-1185">Reference proteome</keyword>
<dbReference type="SUPFAM" id="SSF55729">
    <property type="entry name" value="Acyl-CoA N-acyltransferases (Nat)"/>
    <property type="match status" value="1"/>
</dbReference>
<dbReference type="GO" id="GO:0005737">
    <property type="term" value="C:cytoplasm"/>
    <property type="evidence" value="ECO:0007669"/>
    <property type="project" value="TreeGrafter"/>
</dbReference>
<evidence type="ECO:0000259" key="1">
    <source>
        <dbReference type="PROSITE" id="PS51186"/>
    </source>
</evidence>
<dbReference type="EMBL" id="JAAGOB010000004">
    <property type="protein sequence ID" value="NED95577.1"/>
    <property type="molecule type" value="Genomic_DNA"/>
</dbReference>
<feature type="domain" description="N-acetyltransferase" evidence="1">
    <location>
        <begin position="13"/>
        <end position="180"/>
    </location>
</feature>
<dbReference type="RefSeq" id="WP_163818336.1">
    <property type="nucleotide sequence ID" value="NZ_JAAGOB010000004.1"/>
</dbReference>
<keyword evidence="2" id="KW-0808">Transferase</keyword>
<accession>A0A6N9YKY6</accession>
<gene>
    <name evidence="2" type="ORF">G1H11_09645</name>
</gene>
<name>A0A6N9YKY6_9ACTN</name>
<dbReference type="Pfam" id="PF13302">
    <property type="entry name" value="Acetyltransf_3"/>
    <property type="match status" value="1"/>
</dbReference>
<evidence type="ECO:0000313" key="3">
    <source>
        <dbReference type="Proteomes" id="UP000469185"/>
    </source>
</evidence>
<dbReference type="GO" id="GO:1990189">
    <property type="term" value="F:protein N-terminal-serine acetyltransferase activity"/>
    <property type="evidence" value="ECO:0007669"/>
    <property type="project" value="TreeGrafter"/>
</dbReference>
<evidence type="ECO:0000313" key="2">
    <source>
        <dbReference type="EMBL" id="NED95577.1"/>
    </source>
</evidence>